<dbReference type="Proteomes" id="UP000308901">
    <property type="component" value="Unassembled WGS sequence"/>
</dbReference>
<keyword evidence="8" id="KW-1185">Reference proteome</keyword>
<accession>A0A5R8Y2Z9</accession>
<dbReference type="GO" id="GO:0008270">
    <property type="term" value="F:zinc ion binding"/>
    <property type="evidence" value="ECO:0007669"/>
    <property type="project" value="InterPro"/>
</dbReference>
<keyword evidence="1 7" id="KW-0645">Protease</keyword>
<dbReference type="GO" id="GO:0004222">
    <property type="term" value="F:metalloendopeptidase activity"/>
    <property type="evidence" value="ECO:0007669"/>
    <property type="project" value="InterPro"/>
</dbReference>
<dbReference type="InterPro" id="IPR001818">
    <property type="entry name" value="Pept_M10_metallopeptidase"/>
</dbReference>
<dbReference type="Pfam" id="PF00413">
    <property type="entry name" value="Peptidase_M10"/>
    <property type="match status" value="1"/>
</dbReference>
<dbReference type="GO" id="GO:0031012">
    <property type="term" value="C:extracellular matrix"/>
    <property type="evidence" value="ECO:0007669"/>
    <property type="project" value="InterPro"/>
</dbReference>
<dbReference type="OrthoDB" id="5343854at2"/>
<evidence type="ECO:0000313" key="8">
    <source>
        <dbReference type="Proteomes" id="UP000308901"/>
    </source>
</evidence>
<dbReference type="EMBL" id="VANU01000001">
    <property type="protein sequence ID" value="TLP40446.1"/>
    <property type="molecule type" value="Genomic_DNA"/>
</dbReference>
<keyword evidence="3" id="KW-0378">Hydrolase</keyword>
<evidence type="ECO:0000256" key="2">
    <source>
        <dbReference type="ARBA" id="ARBA00022723"/>
    </source>
</evidence>
<evidence type="ECO:0000256" key="5">
    <source>
        <dbReference type="SAM" id="Coils"/>
    </source>
</evidence>
<sequence>MVSKILLLIFIFTNILFASFEYVSVGNIDRYYNSKISTEQLKSLLLEIEEDLESQLQTNIFDLSNNGKPINLVYVEPSLLEKRIERKIDLLKSKQKKINQLQEYFPKNQKIINKEKELFKKENALLNSRIKDFNSYVKEINKKRNFSNEQFKRIKADILSTKKKLDIEINKMNRYRDDIKRKVNKFNTKVNSFNNQIREYKRLSKEIETLTRGFKKVKGMTFGVKEINTKTYFKDGKRVQEKTQKQRMDKIEIYGFSSMGELKAVLAHEILHLVGLPHINDKYSLMNSVMQENQIKNLKLTKEDIKNFRKNF</sequence>
<keyword evidence="5" id="KW-0175">Coiled coil</keyword>
<dbReference type="RefSeq" id="WP_138150737.1">
    <property type="nucleotide sequence ID" value="NZ_VANU01000001.1"/>
</dbReference>
<evidence type="ECO:0000259" key="6">
    <source>
        <dbReference type="Pfam" id="PF00413"/>
    </source>
</evidence>
<dbReference type="Gene3D" id="3.40.390.10">
    <property type="entry name" value="Collagenase (Catalytic Domain)"/>
    <property type="match status" value="1"/>
</dbReference>
<proteinExistence type="predicted"/>
<protein>
    <submittedName>
        <fullName evidence="7">Matrixin family metalloprotease</fullName>
    </submittedName>
</protein>
<keyword evidence="2" id="KW-0479">Metal-binding</keyword>
<evidence type="ECO:0000256" key="4">
    <source>
        <dbReference type="ARBA" id="ARBA00022833"/>
    </source>
</evidence>
<dbReference type="GO" id="GO:0006508">
    <property type="term" value="P:proteolysis"/>
    <property type="evidence" value="ECO:0007669"/>
    <property type="project" value="UniProtKB-KW"/>
</dbReference>
<feature type="domain" description="Peptidase M10 metallopeptidase" evidence="6">
    <location>
        <begin position="225"/>
        <end position="309"/>
    </location>
</feature>
<dbReference type="InterPro" id="IPR024079">
    <property type="entry name" value="MetalloPept_cat_dom_sf"/>
</dbReference>
<evidence type="ECO:0000313" key="7">
    <source>
        <dbReference type="EMBL" id="TLP40446.1"/>
    </source>
</evidence>
<dbReference type="AlphaFoldDB" id="A0A5R8Y2Z9"/>
<keyword evidence="4" id="KW-0862">Zinc</keyword>
<dbReference type="SUPFAM" id="SSF55486">
    <property type="entry name" value="Metalloproteases ('zincins'), catalytic domain"/>
    <property type="match status" value="1"/>
</dbReference>
<organism evidence="7 8">
    <name type="scientific">Arcobacter arenosus</name>
    <dbReference type="NCBI Taxonomy" id="2576037"/>
    <lineage>
        <taxon>Bacteria</taxon>
        <taxon>Pseudomonadati</taxon>
        <taxon>Campylobacterota</taxon>
        <taxon>Epsilonproteobacteria</taxon>
        <taxon>Campylobacterales</taxon>
        <taxon>Arcobacteraceae</taxon>
        <taxon>Arcobacter</taxon>
    </lineage>
</organism>
<gene>
    <name evidence="7" type="ORF">FDK22_00080</name>
</gene>
<keyword evidence="7" id="KW-0482">Metalloprotease</keyword>
<evidence type="ECO:0000256" key="1">
    <source>
        <dbReference type="ARBA" id="ARBA00022670"/>
    </source>
</evidence>
<comment type="caution">
    <text evidence="7">The sequence shown here is derived from an EMBL/GenBank/DDBJ whole genome shotgun (WGS) entry which is preliminary data.</text>
</comment>
<feature type="coiled-coil region" evidence="5">
    <location>
        <begin position="176"/>
        <end position="203"/>
    </location>
</feature>
<reference evidence="7 8" key="1">
    <citation type="submission" date="2019-05" db="EMBL/GenBank/DDBJ databases">
        <title>Arcobacter sp. nov., isolated from sea sediment.</title>
        <authorList>
            <person name="Kim W."/>
        </authorList>
    </citation>
    <scope>NUCLEOTIDE SEQUENCE [LARGE SCALE GENOMIC DNA]</scope>
    <source>
        <strain evidence="7 8">CAU 1517</strain>
    </source>
</reference>
<name>A0A5R8Y2Z9_9BACT</name>
<evidence type="ECO:0000256" key="3">
    <source>
        <dbReference type="ARBA" id="ARBA00022801"/>
    </source>
</evidence>